<dbReference type="Pfam" id="PF13385">
    <property type="entry name" value="Laminin_G_3"/>
    <property type="match status" value="1"/>
</dbReference>
<dbReference type="Proteomes" id="UP000789831">
    <property type="component" value="Unassembled WGS sequence"/>
</dbReference>
<evidence type="ECO:0000313" key="2">
    <source>
        <dbReference type="Proteomes" id="UP000789831"/>
    </source>
</evidence>
<reference evidence="1" key="1">
    <citation type="submission" date="2021-06" db="EMBL/GenBank/DDBJ databases">
        <authorList>
            <person name="Kallberg Y."/>
            <person name="Tangrot J."/>
            <person name="Rosling A."/>
        </authorList>
    </citation>
    <scope>NUCLEOTIDE SEQUENCE</scope>
    <source>
        <strain evidence="1">MT106</strain>
    </source>
</reference>
<accession>A0A9N9DQJ1</accession>
<dbReference type="SUPFAM" id="SSF49899">
    <property type="entry name" value="Concanavalin A-like lectins/glucanases"/>
    <property type="match status" value="1"/>
</dbReference>
<dbReference type="OrthoDB" id="2321210at2759"/>
<comment type="caution">
    <text evidence="1">The sequence shown here is derived from an EMBL/GenBank/DDBJ whole genome shotgun (WGS) entry which is preliminary data.</text>
</comment>
<evidence type="ECO:0000313" key="1">
    <source>
        <dbReference type="EMBL" id="CAG8647132.1"/>
    </source>
</evidence>
<proteinExistence type="predicted"/>
<feature type="non-terminal residue" evidence="1">
    <location>
        <position position="208"/>
    </location>
</feature>
<dbReference type="EMBL" id="CAJVPL010004402">
    <property type="protein sequence ID" value="CAG8647132.1"/>
    <property type="molecule type" value="Genomic_DNA"/>
</dbReference>
<protein>
    <submittedName>
        <fullName evidence="1">739_t:CDS:1</fullName>
    </submittedName>
</protein>
<name>A0A9N9DQJ1_9GLOM</name>
<dbReference type="InterPro" id="IPR013320">
    <property type="entry name" value="ConA-like_dom_sf"/>
</dbReference>
<keyword evidence="2" id="KW-1185">Reference proteome</keyword>
<dbReference type="Gene3D" id="2.60.120.200">
    <property type="match status" value="1"/>
</dbReference>
<organism evidence="1 2">
    <name type="scientific">Ambispora gerdemannii</name>
    <dbReference type="NCBI Taxonomy" id="144530"/>
    <lineage>
        <taxon>Eukaryota</taxon>
        <taxon>Fungi</taxon>
        <taxon>Fungi incertae sedis</taxon>
        <taxon>Mucoromycota</taxon>
        <taxon>Glomeromycotina</taxon>
        <taxon>Glomeromycetes</taxon>
        <taxon>Archaeosporales</taxon>
        <taxon>Ambisporaceae</taxon>
        <taxon>Ambispora</taxon>
    </lineage>
</organism>
<sequence>SHSGDVLGHNATHVLSYLHQCTALGTYNNVSVLRTYNSVAMNSIEIFSGPLNFPASKKVVQHDELPPVTNELSVTLRLNIQSHDTNWTTIFHKGAVDLERTPALFLTPNASQPDVRFSTNNDKNLGIDAIGTGFVLNKWYHISYTLSEPHKRLDFYINGKWVGFKSIVQVQVQQIVFNKGPLKIGQSYYADFKGQMRYDLSSSIKLLQ</sequence>
<gene>
    <name evidence="1" type="ORF">AGERDE_LOCUS11244</name>
</gene>
<dbReference type="AlphaFoldDB" id="A0A9N9DQJ1"/>